<dbReference type="AlphaFoldDB" id="A0A1X0VDP0"/>
<dbReference type="STRING" id="33968.BMS77_04940"/>
<accession>A0A1X0VDP0</accession>
<evidence type="ECO:0000313" key="1">
    <source>
        <dbReference type="EMBL" id="ORI97845.1"/>
    </source>
</evidence>
<dbReference type="Proteomes" id="UP000192288">
    <property type="component" value="Unassembled WGS sequence"/>
</dbReference>
<sequence>MNDNIISIAEKIYFDDDGQLVITEGRPNFTSAVEKLFDNSVSMHICHSISWQTMDDIVGGIVKSAYDKSQKENLISTFLRALYAGEVSPTVNHKATAATLSDDYNAWCLQNIESLWSQNNGLVQTFYQKMFSQVHNLRLDKGFWNIRIKMNFDPRHWVHYNDAGVADMSDDNPNPPSGPDVYRNTFVLTSDADARQLNWLAAVTSAIGFGYPDFVQNKLGVSFSFPAVYTWQPVLYSSSNSFLINWDHKAYLNEYIEWDTSKF</sequence>
<protein>
    <submittedName>
        <fullName evidence="1">Uncharacterized protein</fullName>
    </submittedName>
</protein>
<comment type="caution">
    <text evidence="1">The sequence shown here is derived from an EMBL/GenBank/DDBJ whole genome shotgun (WGS) entry which is preliminary data.</text>
</comment>
<organism evidence="1 2">
    <name type="scientific">Leuconostoc pseudomesenteroides</name>
    <dbReference type="NCBI Taxonomy" id="33968"/>
    <lineage>
        <taxon>Bacteria</taxon>
        <taxon>Bacillati</taxon>
        <taxon>Bacillota</taxon>
        <taxon>Bacilli</taxon>
        <taxon>Lactobacillales</taxon>
        <taxon>Lactobacillaceae</taxon>
        <taxon>Leuconostoc</taxon>
    </lineage>
</organism>
<dbReference type="RefSeq" id="WP_004911445.1">
    <property type="nucleotide sequence ID" value="NZ_MPLS01000013.1"/>
</dbReference>
<name>A0A1X0VDP0_LEUPS</name>
<dbReference type="EMBL" id="MPLS01000013">
    <property type="protein sequence ID" value="ORI97845.1"/>
    <property type="molecule type" value="Genomic_DNA"/>
</dbReference>
<reference evidence="1 2" key="1">
    <citation type="journal article" date="2017" name="Front. Microbiol.">
        <title>Genomic Characterization of Dairy Associated Leuconostoc Species and Diversity of Leuconostocs in Undefined Mixed Mesophilic Starter Cultures.</title>
        <authorList>
            <person name="Frantzen C.A."/>
            <person name="Kot W."/>
            <person name="Pedersen T.B."/>
            <person name="Ardo Y.M."/>
            <person name="Broadbent J.R."/>
            <person name="Neve H."/>
            <person name="Hansen L.H."/>
            <person name="Dal Bello F."/>
            <person name="Ostlie H.M."/>
            <person name="Kleppen H.P."/>
            <person name="Vogensen F.K."/>
            <person name="Holo H."/>
        </authorList>
    </citation>
    <scope>NUCLEOTIDE SEQUENCE [LARGE SCALE GENOMIC DNA]</scope>
    <source>
        <strain evidence="1 2">LMGCF08</strain>
    </source>
</reference>
<proteinExistence type="predicted"/>
<gene>
    <name evidence="1" type="ORF">BMR96_04975</name>
</gene>
<evidence type="ECO:0000313" key="2">
    <source>
        <dbReference type="Proteomes" id="UP000192288"/>
    </source>
</evidence>